<keyword evidence="3" id="KW-1185">Reference proteome</keyword>
<evidence type="ECO:0000256" key="1">
    <source>
        <dbReference type="SAM" id="MobiDB-lite"/>
    </source>
</evidence>
<dbReference type="AlphaFoldDB" id="A0A4Z1FGC8"/>
<reference evidence="2 3" key="1">
    <citation type="submission" date="2017-12" db="EMBL/GenBank/DDBJ databases">
        <title>Comparative genomics of Botrytis spp.</title>
        <authorList>
            <person name="Valero-Jimenez C.A."/>
            <person name="Tapia P."/>
            <person name="Veloso J."/>
            <person name="Silva-Moreno E."/>
            <person name="Staats M."/>
            <person name="Valdes J.H."/>
            <person name="Van Kan J.A.L."/>
        </authorList>
    </citation>
    <scope>NUCLEOTIDE SEQUENCE [LARGE SCALE GENOMIC DNA]</scope>
    <source>
        <strain evidence="2 3">Bp0003</strain>
    </source>
</reference>
<feature type="region of interest" description="Disordered" evidence="1">
    <location>
        <begin position="1"/>
        <end position="22"/>
    </location>
</feature>
<dbReference type="EMBL" id="PQXI01000204">
    <property type="protein sequence ID" value="TGO21703.1"/>
    <property type="molecule type" value="Genomic_DNA"/>
</dbReference>
<accession>A0A4Z1FGC8</accession>
<comment type="caution">
    <text evidence="2">The sequence shown here is derived from an EMBL/GenBank/DDBJ whole genome shotgun (WGS) entry which is preliminary data.</text>
</comment>
<organism evidence="2 3">
    <name type="scientific">Botrytis paeoniae</name>
    <dbReference type="NCBI Taxonomy" id="278948"/>
    <lineage>
        <taxon>Eukaryota</taxon>
        <taxon>Fungi</taxon>
        <taxon>Dikarya</taxon>
        <taxon>Ascomycota</taxon>
        <taxon>Pezizomycotina</taxon>
        <taxon>Leotiomycetes</taxon>
        <taxon>Helotiales</taxon>
        <taxon>Sclerotiniaceae</taxon>
        <taxon>Botrytis</taxon>
    </lineage>
</organism>
<evidence type="ECO:0000313" key="3">
    <source>
        <dbReference type="Proteomes" id="UP000297910"/>
    </source>
</evidence>
<evidence type="ECO:0000313" key="2">
    <source>
        <dbReference type="EMBL" id="TGO21703.1"/>
    </source>
</evidence>
<protein>
    <submittedName>
        <fullName evidence="2">Uncharacterized protein</fullName>
    </submittedName>
</protein>
<sequence length="75" mass="8283">MRMGISWGDGEEEHEEVLRDGEGKVGEMGSWRVMERQSCYDLRQSPSGDFIRVGLCMMMKAPGGGGIEVGLGYLK</sequence>
<gene>
    <name evidence="2" type="ORF">BPAE_0205g00190</name>
</gene>
<name>A0A4Z1FGC8_9HELO</name>
<proteinExistence type="predicted"/>
<dbReference type="Proteomes" id="UP000297910">
    <property type="component" value="Unassembled WGS sequence"/>
</dbReference>